<feature type="transmembrane region" description="Helical" evidence="3">
    <location>
        <begin position="31"/>
        <end position="49"/>
    </location>
</feature>
<dbReference type="AlphaFoldDB" id="A0A1Y4LWZ5"/>
<gene>
    <name evidence="5" type="ORF">B5F14_04300</name>
</gene>
<dbReference type="PANTHER" id="PTHR30404">
    <property type="entry name" value="N-ACETYLMURAMOYL-L-ALANINE AMIDASE"/>
    <property type="match status" value="1"/>
</dbReference>
<proteinExistence type="predicted"/>
<dbReference type="GO" id="GO:0008745">
    <property type="term" value="F:N-acetylmuramoyl-L-alanine amidase activity"/>
    <property type="evidence" value="ECO:0007669"/>
    <property type="project" value="InterPro"/>
</dbReference>
<dbReference type="InterPro" id="IPR002508">
    <property type="entry name" value="MurNAc-LAA_cat"/>
</dbReference>
<sequence length="267" mass="30065">MSRMDFHVFYYCFKPFYVTIYPHKGVNMKRAFVYFLIAIFLLLVVQPNIQTSDVDKNNRVPTNTTNSITTNENADIPQSESKATICIDPANGGTDTGYVVDENTSEKDINLTISLKIGEALQQAGYNVVYTRTDDNFETYSSEDDSAKARINLAIDQNADYFISVQMNNDEDRLTKGYSLFTQSNEDMINLAQAISEKLNNLSYSTFGGLDSDHYANFPILQDRDLPSVLLELGYLTNADDLTNLTDESFQNKIAYAIAEAFVETIN</sequence>
<evidence type="ECO:0000256" key="2">
    <source>
        <dbReference type="SAM" id="MobiDB-lite"/>
    </source>
</evidence>
<dbReference type="GO" id="GO:0009253">
    <property type="term" value="P:peptidoglycan catabolic process"/>
    <property type="evidence" value="ECO:0007669"/>
    <property type="project" value="InterPro"/>
</dbReference>
<name>A0A1Y4LWZ5_9FIRM</name>
<dbReference type="EMBL" id="NFKM01000006">
    <property type="protein sequence ID" value="OUP61135.1"/>
    <property type="molecule type" value="Genomic_DNA"/>
</dbReference>
<dbReference type="InterPro" id="IPR050695">
    <property type="entry name" value="N-acetylmuramoyl_amidase_3"/>
</dbReference>
<feature type="compositionally biased region" description="Low complexity" evidence="2">
    <location>
        <begin position="62"/>
        <end position="73"/>
    </location>
</feature>
<evidence type="ECO:0000256" key="3">
    <source>
        <dbReference type="SAM" id="Phobius"/>
    </source>
</evidence>
<keyword evidence="3" id="KW-1133">Transmembrane helix</keyword>
<evidence type="ECO:0000256" key="1">
    <source>
        <dbReference type="ARBA" id="ARBA00022801"/>
    </source>
</evidence>
<feature type="domain" description="MurNAc-LAA" evidence="4">
    <location>
        <begin position="151"/>
        <end position="263"/>
    </location>
</feature>
<feature type="region of interest" description="Disordered" evidence="2">
    <location>
        <begin position="56"/>
        <end position="77"/>
    </location>
</feature>
<evidence type="ECO:0000313" key="5">
    <source>
        <dbReference type="EMBL" id="OUP61135.1"/>
    </source>
</evidence>
<accession>A0A1Y4LWZ5</accession>
<dbReference type="GO" id="GO:0030288">
    <property type="term" value="C:outer membrane-bounded periplasmic space"/>
    <property type="evidence" value="ECO:0007669"/>
    <property type="project" value="TreeGrafter"/>
</dbReference>
<keyword evidence="6" id="KW-1185">Reference proteome</keyword>
<comment type="caution">
    <text evidence="5">The sequence shown here is derived from an EMBL/GenBank/DDBJ whole genome shotgun (WGS) entry which is preliminary data.</text>
</comment>
<evidence type="ECO:0000259" key="4">
    <source>
        <dbReference type="SMART" id="SM00646"/>
    </source>
</evidence>
<dbReference type="SMART" id="SM00646">
    <property type="entry name" value="Ami_3"/>
    <property type="match status" value="1"/>
</dbReference>
<organism evidence="5 6">
    <name type="scientific">Faecalitalea cylindroides</name>
    <dbReference type="NCBI Taxonomy" id="39483"/>
    <lineage>
        <taxon>Bacteria</taxon>
        <taxon>Bacillati</taxon>
        <taxon>Bacillota</taxon>
        <taxon>Erysipelotrichia</taxon>
        <taxon>Erysipelotrichales</taxon>
        <taxon>Erysipelotrichaceae</taxon>
        <taxon>Faecalitalea</taxon>
    </lineage>
</organism>
<reference evidence="6" key="1">
    <citation type="submission" date="2017-04" db="EMBL/GenBank/DDBJ databases">
        <title>Function of individual gut microbiota members based on whole genome sequencing of pure cultures obtained from chicken caecum.</title>
        <authorList>
            <person name="Medvecky M."/>
            <person name="Cejkova D."/>
            <person name="Polansky O."/>
            <person name="Karasova D."/>
            <person name="Kubasova T."/>
            <person name="Cizek A."/>
            <person name="Rychlik I."/>
        </authorList>
    </citation>
    <scope>NUCLEOTIDE SEQUENCE [LARGE SCALE GENOMIC DNA]</scope>
    <source>
        <strain evidence="6">An178</strain>
    </source>
</reference>
<dbReference type="PANTHER" id="PTHR30404:SF0">
    <property type="entry name" value="N-ACETYLMURAMOYL-L-ALANINE AMIDASE AMIC"/>
    <property type="match status" value="1"/>
</dbReference>
<keyword evidence="1" id="KW-0378">Hydrolase</keyword>
<protein>
    <recommendedName>
        <fullName evidence="4">MurNAc-LAA domain-containing protein</fullName>
    </recommendedName>
</protein>
<dbReference type="Proteomes" id="UP000195447">
    <property type="component" value="Unassembled WGS sequence"/>
</dbReference>
<keyword evidence="3" id="KW-0812">Transmembrane</keyword>
<dbReference type="Gene3D" id="3.40.630.40">
    <property type="entry name" value="Zn-dependent exopeptidases"/>
    <property type="match status" value="1"/>
</dbReference>
<evidence type="ECO:0000313" key="6">
    <source>
        <dbReference type="Proteomes" id="UP000195447"/>
    </source>
</evidence>
<keyword evidence="3" id="KW-0472">Membrane</keyword>
<dbReference type="SUPFAM" id="SSF53187">
    <property type="entry name" value="Zn-dependent exopeptidases"/>
    <property type="match status" value="1"/>
</dbReference>
<dbReference type="Pfam" id="PF01520">
    <property type="entry name" value="Amidase_3"/>
    <property type="match status" value="1"/>
</dbReference>
<dbReference type="CDD" id="cd02696">
    <property type="entry name" value="MurNAc-LAA"/>
    <property type="match status" value="1"/>
</dbReference>